<accession>A0A4R6QH11</accession>
<sequence length="126" mass="13579">MRTPKQCFGARRGLASHTLWLACSHRPASRPSLRETKRFAVTSAGGPISCTRPWCMQITRSEALRAKLISWVTISKVMPYSARLSTTRSTSPASSGSSALVSWSHSSTAGSIASARAIATSLLREK</sequence>
<organism evidence="1 2">
    <name type="scientific">Roseateles toxinivorans</name>
    <dbReference type="NCBI Taxonomy" id="270368"/>
    <lineage>
        <taxon>Bacteria</taxon>
        <taxon>Pseudomonadati</taxon>
        <taxon>Pseudomonadota</taxon>
        <taxon>Betaproteobacteria</taxon>
        <taxon>Burkholderiales</taxon>
        <taxon>Sphaerotilaceae</taxon>
        <taxon>Roseateles</taxon>
    </lineage>
</organism>
<dbReference type="Proteomes" id="UP000295361">
    <property type="component" value="Unassembled WGS sequence"/>
</dbReference>
<protein>
    <submittedName>
        <fullName evidence="1">Uncharacterized protein</fullName>
    </submittedName>
</protein>
<comment type="caution">
    <text evidence="1">The sequence shown here is derived from an EMBL/GenBank/DDBJ whole genome shotgun (WGS) entry which is preliminary data.</text>
</comment>
<dbReference type="AlphaFoldDB" id="A0A4R6QH11"/>
<proteinExistence type="predicted"/>
<dbReference type="InParanoid" id="A0A4R6QH11"/>
<name>A0A4R6QH11_9BURK</name>
<gene>
    <name evidence="1" type="ORF">DES47_10757</name>
</gene>
<evidence type="ECO:0000313" key="2">
    <source>
        <dbReference type="Proteomes" id="UP000295361"/>
    </source>
</evidence>
<dbReference type="EMBL" id="SNXS01000007">
    <property type="protein sequence ID" value="TDP62479.1"/>
    <property type="molecule type" value="Genomic_DNA"/>
</dbReference>
<reference evidence="1 2" key="1">
    <citation type="submission" date="2019-03" db="EMBL/GenBank/DDBJ databases">
        <title>Genomic Encyclopedia of Type Strains, Phase IV (KMG-IV): sequencing the most valuable type-strain genomes for metagenomic binning, comparative biology and taxonomic classification.</title>
        <authorList>
            <person name="Goeker M."/>
        </authorList>
    </citation>
    <scope>NUCLEOTIDE SEQUENCE [LARGE SCALE GENOMIC DNA]</scope>
    <source>
        <strain evidence="1 2">DSM 16998</strain>
    </source>
</reference>
<evidence type="ECO:0000313" key="1">
    <source>
        <dbReference type="EMBL" id="TDP62479.1"/>
    </source>
</evidence>
<dbReference type="PROSITE" id="PS51257">
    <property type="entry name" value="PROKAR_LIPOPROTEIN"/>
    <property type="match status" value="1"/>
</dbReference>
<keyword evidence="2" id="KW-1185">Reference proteome</keyword>